<keyword evidence="1" id="KW-0472">Membrane</keyword>
<accession>A0A396GR96</accession>
<name>A0A396GR96_MEDTR</name>
<gene>
    <name evidence="2" type="ORF">MtrunA17_Chr8g0379851</name>
</gene>
<evidence type="ECO:0000313" key="3">
    <source>
        <dbReference type="Proteomes" id="UP000265566"/>
    </source>
</evidence>
<dbReference type="EMBL" id="PSQE01000008">
    <property type="protein sequence ID" value="RHN42701.1"/>
    <property type="molecule type" value="Genomic_DNA"/>
</dbReference>
<feature type="transmembrane region" description="Helical" evidence="1">
    <location>
        <begin position="15"/>
        <end position="32"/>
    </location>
</feature>
<evidence type="ECO:0000256" key="1">
    <source>
        <dbReference type="SAM" id="Phobius"/>
    </source>
</evidence>
<keyword evidence="1" id="KW-1133">Transmembrane helix</keyword>
<organism evidence="2 3">
    <name type="scientific">Medicago truncatula</name>
    <name type="common">Barrel medic</name>
    <name type="synonym">Medicago tribuloides</name>
    <dbReference type="NCBI Taxonomy" id="3880"/>
    <lineage>
        <taxon>Eukaryota</taxon>
        <taxon>Viridiplantae</taxon>
        <taxon>Streptophyta</taxon>
        <taxon>Embryophyta</taxon>
        <taxon>Tracheophyta</taxon>
        <taxon>Spermatophyta</taxon>
        <taxon>Magnoliopsida</taxon>
        <taxon>eudicotyledons</taxon>
        <taxon>Gunneridae</taxon>
        <taxon>Pentapetalae</taxon>
        <taxon>rosids</taxon>
        <taxon>fabids</taxon>
        <taxon>Fabales</taxon>
        <taxon>Fabaceae</taxon>
        <taxon>Papilionoideae</taxon>
        <taxon>50 kb inversion clade</taxon>
        <taxon>NPAAA clade</taxon>
        <taxon>Hologalegina</taxon>
        <taxon>IRL clade</taxon>
        <taxon>Trifolieae</taxon>
        <taxon>Medicago</taxon>
    </lineage>
</organism>
<dbReference type="Gramene" id="rna49181">
    <property type="protein sequence ID" value="RHN42701.1"/>
    <property type="gene ID" value="gene49181"/>
</dbReference>
<sequence length="69" mass="7602">MSGFFLKPVATLDDYLANAVPLFGGFLSILGVSEIRISRLVVGCGWWADLYCLEISRTDIDVAQISIYT</sequence>
<dbReference type="Proteomes" id="UP000265566">
    <property type="component" value="Chromosome 8"/>
</dbReference>
<evidence type="ECO:0008006" key="4">
    <source>
        <dbReference type="Google" id="ProtNLM"/>
    </source>
</evidence>
<evidence type="ECO:0000313" key="2">
    <source>
        <dbReference type="EMBL" id="RHN42701.1"/>
    </source>
</evidence>
<comment type="caution">
    <text evidence="2">The sequence shown here is derived from an EMBL/GenBank/DDBJ whole genome shotgun (WGS) entry which is preliminary data.</text>
</comment>
<reference evidence="3" key="1">
    <citation type="journal article" date="2018" name="Nat. Plants">
        <title>Whole-genome landscape of Medicago truncatula symbiotic genes.</title>
        <authorList>
            <person name="Pecrix Y."/>
            <person name="Staton S.E."/>
            <person name="Sallet E."/>
            <person name="Lelandais-Briere C."/>
            <person name="Moreau S."/>
            <person name="Carrere S."/>
            <person name="Blein T."/>
            <person name="Jardinaud M.F."/>
            <person name="Latrasse D."/>
            <person name="Zouine M."/>
            <person name="Zahm M."/>
            <person name="Kreplak J."/>
            <person name="Mayjonade B."/>
            <person name="Satge C."/>
            <person name="Perez M."/>
            <person name="Cauet S."/>
            <person name="Marande W."/>
            <person name="Chantry-Darmon C."/>
            <person name="Lopez-Roques C."/>
            <person name="Bouchez O."/>
            <person name="Berard A."/>
            <person name="Debelle F."/>
            <person name="Munos S."/>
            <person name="Bendahmane A."/>
            <person name="Berges H."/>
            <person name="Niebel A."/>
            <person name="Buitink J."/>
            <person name="Frugier F."/>
            <person name="Benhamed M."/>
            <person name="Crespi M."/>
            <person name="Gouzy J."/>
            <person name="Gamas P."/>
        </authorList>
    </citation>
    <scope>NUCLEOTIDE SEQUENCE [LARGE SCALE GENOMIC DNA]</scope>
    <source>
        <strain evidence="3">cv. Jemalong A17</strain>
    </source>
</reference>
<dbReference type="AlphaFoldDB" id="A0A396GR96"/>
<keyword evidence="1" id="KW-0812">Transmembrane</keyword>
<proteinExistence type="predicted"/>
<protein>
    <recommendedName>
        <fullName evidence="4">Transmembrane protein</fullName>
    </recommendedName>
</protein>